<evidence type="ECO:0000313" key="3">
    <source>
        <dbReference type="Proteomes" id="UP001370348"/>
    </source>
</evidence>
<organism evidence="2 3">
    <name type="scientific">Pendulispora albinea</name>
    <dbReference type="NCBI Taxonomy" id="2741071"/>
    <lineage>
        <taxon>Bacteria</taxon>
        <taxon>Pseudomonadati</taxon>
        <taxon>Myxococcota</taxon>
        <taxon>Myxococcia</taxon>
        <taxon>Myxococcales</taxon>
        <taxon>Sorangiineae</taxon>
        <taxon>Pendulisporaceae</taxon>
        <taxon>Pendulispora</taxon>
    </lineage>
</organism>
<evidence type="ECO:0000313" key="2">
    <source>
        <dbReference type="EMBL" id="WXB19349.1"/>
    </source>
</evidence>
<accession>A0ABZ2MA09</accession>
<reference evidence="2 3" key="1">
    <citation type="submission" date="2021-12" db="EMBL/GenBank/DDBJ databases">
        <title>Discovery of the Pendulisporaceae a myxobacterial family with distinct sporulation behavior and unique specialized metabolism.</title>
        <authorList>
            <person name="Garcia R."/>
            <person name="Popoff A."/>
            <person name="Bader C.D."/>
            <person name="Loehr J."/>
            <person name="Walesch S."/>
            <person name="Walt C."/>
            <person name="Boldt J."/>
            <person name="Bunk B."/>
            <person name="Haeckl F.J.F.P.J."/>
            <person name="Gunesch A.P."/>
            <person name="Birkelbach J."/>
            <person name="Nuebel U."/>
            <person name="Pietschmann T."/>
            <person name="Bach T."/>
            <person name="Mueller R."/>
        </authorList>
    </citation>
    <scope>NUCLEOTIDE SEQUENCE [LARGE SCALE GENOMIC DNA]</scope>
    <source>
        <strain evidence="2 3">MSr11954</strain>
    </source>
</reference>
<feature type="domain" description="VOC" evidence="1">
    <location>
        <begin position="3"/>
        <end position="124"/>
    </location>
</feature>
<dbReference type="EMBL" id="CP089984">
    <property type="protein sequence ID" value="WXB19349.1"/>
    <property type="molecule type" value="Genomic_DNA"/>
</dbReference>
<dbReference type="InterPro" id="IPR037523">
    <property type="entry name" value="VOC_core"/>
</dbReference>
<sequence length="124" mass="13527">MLRMDHIGIEARDARRSAQTLAEILGAAEPAADGADGDMYRIDLDDGCFLLFAAPASPNVTTQHMAFRVDEARFGHIVDRLRAHRIAFGNDPEAPRNGNTNDPLGGAGRVYFTDENGHLFEVTC</sequence>
<proteinExistence type="predicted"/>
<dbReference type="RefSeq" id="WP_394828969.1">
    <property type="nucleotide sequence ID" value="NZ_CP089984.1"/>
</dbReference>
<name>A0ABZ2MA09_9BACT</name>
<dbReference type="Pfam" id="PF00903">
    <property type="entry name" value="Glyoxalase"/>
    <property type="match status" value="1"/>
</dbReference>
<keyword evidence="3" id="KW-1185">Reference proteome</keyword>
<dbReference type="Proteomes" id="UP001370348">
    <property type="component" value="Chromosome"/>
</dbReference>
<dbReference type="Gene3D" id="3.10.180.10">
    <property type="entry name" value="2,3-Dihydroxybiphenyl 1,2-Dioxygenase, domain 1"/>
    <property type="match status" value="1"/>
</dbReference>
<gene>
    <name evidence="2" type="ORF">LZC94_19225</name>
</gene>
<dbReference type="InterPro" id="IPR004360">
    <property type="entry name" value="Glyas_Fos-R_dOase_dom"/>
</dbReference>
<dbReference type="PROSITE" id="PS51819">
    <property type="entry name" value="VOC"/>
    <property type="match status" value="1"/>
</dbReference>
<dbReference type="SUPFAM" id="SSF54593">
    <property type="entry name" value="Glyoxalase/Bleomycin resistance protein/Dihydroxybiphenyl dioxygenase"/>
    <property type="match status" value="1"/>
</dbReference>
<dbReference type="InterPro" id="IPR029068">
    <property type="entry name" value="Glyas_Bleomycin-R_OHBP_Dase"/>
</dbReference>
<evidence type="ECO:0000259" key="1">
    <source>
        <dbReference type="PROSITE" id="PS51819"/>
    </source>
</evidence>
<protein>
    <submittedName>
        <fullName evidence="2">VOC family protein</fullName>
    </submittedName>
</protein>